<reference evidence="3" key="1">
    <citation type="submission" date="2020-07" db="EMBL/GenBank/DDBJ databases">
        <title>Clinical and genomic characterization of carbapenemase-producing Enterobacterales causing secondary infections during the COVID-19 crisis at a New York City hospital.</title>
        <authorList>
            <person name="Gomez-Simmonds A."/>
            <person name="Annavajhala M.K."/>
            <person name="Uhlemann A.-C."/>
        </authorList>
    </citation>
    <scope>NUCLEOTIDE SEQUENCE</scope>
    <source>
        <strain evidence="3">NK1593</strain>
    </source>
</reference>
<accession>A0A927HNJ2</accession>
<evidence type="ECO:0000313" key="4">
    <source>
        <dbReference type="Proteomes" id="UP000657739"/>
    </source>
</evidence>
<evidence type="ECO:0000259" key="2">
    <source>
        <dbReference type="PROSITE" id="PS51898"/>
    </source>
</evidence>
<feature type="domain" description="Tyr recombinase" evidence="2">
    <location>
        <begin position="1"/>
        <end position="56"/>
    </location>
</feature>
<dbReference type="Gene3D" id="1.10.443.10">
    <property type="entry name" value="Intergrase catalytic core"/>
    <property type="match status" value="1"/>
</dbReference>
<protein>
    <submittedName>
        <fullName evidence="3">Tyrosine-type recombinase/integrase</fullName>
    </submittedName>
</protein>
<dbReference type="GO" id="GO:0003677">
    <property type="term" value="F:DNA binding"/>
    <property type="evidence" value="ECO:0007669"/>
    <property type="project" value="InterPro"/>
</dbReference>
<dbReference type="SUPFAM" id="SSF56349">
    <property type="entry name" value="DNA breaking-rejoining enzymes"/>
    <property type="match status" value="1"/>
</dbReference>
<comment type="caution">
    <text evidence="3">The sequence shown here is derived from an EMBL/GenBank/DDBJ whole genome shotgun (WGS) entry which is preliminary data.</text>
</comment>
<dbReference type="EMBL" id="JACXTE010000001">
    <property type="protein sequence ID" value="MBD3707969.1"/>
    <property type="molecule type" value="Genomic_DNA"/>
</dbReference>
<dbReference type="Pfam" id="PF00589">
    <property type="entry name" value="Phage_integrase"/>
    <property type="match status" value="1"/>
</dbReference>
<dbReference type="InterPro" id="IPR011010">
    <property type="entry name" value="DNA_brk_join_enz"/>
</dbReference>
<gene>
    <name evidence="3" type="ORF">IE987_08195</name>
</gene>
<dbReference type="InterPro" id="IPR013762">
    <property type="entry name" value="Integrase-like_cat_sf"/>
</dbReference>
<name>A0A927HNJ2_KLEPN</name>
<sequence>MEDFRFHDLRHTWASWLIQSGVPLSVLQEMGGWESIEMVRRYAHPRRRNHLTEHARKIDAIFGASDTNTTQGGNQAGLKLA</sequence>
<dbReference type="GO" id="GO:0006310">
    <property type="term" value="P:DNA recombination"/>
    <property type="evidence" value="ECO:0007669"/>
    <property type="project" value="UniProtKB-KW"/>
</dbReference>
<dbReference type="AlphaFoldDB" id="A0A927HNJ2"/>
<keyword evidence="1" id="KW-0233">DNA recombination</keyword>
<dbReference type="GO" id="GO:0015074">
    <property type="term" value="P:DNA integration"/>
    <property type="evidence" value="ECO:0007669"/>
    <property type="project" value="InterPro"/>
</dbReference>
<proteinExistence type="predicted"/>
<evidence type="ECO:0000313" key="3">
    <source>
        <dbReference type="EMBL" id="MBD3707969.1"/>
    </source>
</evidence>
<dbReference type="Proteomes" id="UP000657739">
    <property type="component" value="Unassembled WGS sequence"/>
</dbReference>
<dbReference type="PROSITE" id="PS51898">
    <property type="entry name" value="TYR_RECOMBINASE"/>
    <property type="match status" value="1"/>
</dbReference>
<dbReference type="InterPro" id="IPR002104">
    <property type="entry name" value="Integrase_catalytic"/>
</dbReference>
<evidence type="ECO:0000256" key="1">
    <source>
        <dbReference type="ARBA" id="ARBA00023172"/>
    </source>
</evidence>
<organism evidence="3 4">
    <name type="scientific">Klebsiella pneumoniae</name>
    <dbReference type="NCBI Taxonomy" id="573"/>
    <lineage>
        <taxon>Bacteria</taxon>
        <taxon>Pseudomonadati</taxon>
        <taxon>Pseudomonadota</taxon>
        <taxon>Gammaproteobacteria</taxon>
        <taxon>Enterobacterales</taxon>
        <taxon>Enterobacteriaceae</taxon>
        <taxon>Klebsiella/Raoultella group</taxon>
        <taxon>Klebsiella</taxon>
        <taxon>Klebsiella pneumoniae complex</taxon>
    </lineage>
</organism>